<dbReference type="InterPro" id="IPR042188">
    <property type="entry name" value="MmgE/PrpD_sf_2"/>
</dbReference>
<dbReference type="InterPro" id="IPR036148">
    <property type="entry name" value="MmgE/PrpD_sf"/>
</dbReference>
<accession>A0A261S363</accession>
<dbReference type="Gene3D" id="3.30.1330.120">
    <property type="entry name" value="2-methylcitrate dehydratase PrpD"/>
    <property type="match status" value="1"/>
</dbReference>
<feature type="domain" description="MmgE/PrpD N-terminal" evidence="2">
    <location>
        <begin position="15"/>
        <end position="255"/>
    </location>
</feature>
<dbReference type="PANTHER" id="PTHR16943">
    <property type="entry name" value="2-METHYLCITRATE DEHYDRATASE-RELATED"/>
    <property type="match status" value="1"/>
</dbReference>
<gene>
    <name evidence="4" type="ORF">CAL29_26345</name>
</gene>
<proteinExistence type="inferred from homology"/>
<dbReference type="Proteomes" id="UP000216020">
    <property type="component" value="Unassembled WGS sequence"/>
</dbReference>
<dbReference type="AlphaFoldDB" id="A0A261S363"/>
<dbReference type="RefSeq" id="WP_094855836.1">
    <property type="nucleotide sequence ID" value="NZ_NEVM01000005.1"/>
</dbReference>
<dbReference type="PANTHER" id="PTHR16943:SF8">
    <property type="entry name" value="2-METHYLCITRATE DEHYDRATASE"/>
    <property type="match status" value="1"/>
</dbReference>
<dbReference type="Gene3D" id="1.10.4100.10">
    <property type="entry name" value="2-methylcitrate dehydratase PrpD"/>
    <property type="match status" value="1"/>
</dbReference>
<dbReference type="EMBL" id="NEVM01000005">
    <property type="protein sequence ID" value="OZI31427.1"/>
    <property type="molecule type" value="Genomic_DNA"/>
</dbReference>
<dbReference type="InterPro" id="IPR042183">
    <property type="entry name" value="MmgE/PrpD_sf_1"/>
</dbReference>
<name>A0A261S363_9BORD</name>
<evidence type="ECO:0000259" key="2">
    <source>
        <dbReference type="Pfam" id="PF03972"/>
    </source>
</evidence>
<dbReference type="SUPFAM" id="SSF103378">
    <property type="entry name" value="2-methylcitrate dehydratase PrpD"/>
    <property type="match status" value="1"/>
</dbReference>
<dbReference type="InterPro" id="IPR045336">
    <property type="entry name" value="MmgE_PrpD_N"/>
</dbReference>
<comment type="similarity">
    <text evidence="1">Belongs to the PrpD family.</text>
</comment>
<dbReference type="GO" id="GO:0016829">
    <property type="term" value="F:lyase activity"/>
    <property type="evidence" value="ECO:0007669"/>
    <property type="project" value="InterPro"/>
</dbReference>
<dbReference type="Pfam" id="PF19305">
    <property type="entry name" value="MmgE_PrpD_C"/>
    <property type="match status" value="1"/>
</dbReference>
<keyword evidence="5" id="KW-1185">Reference proteome</keyword>
<reference evidence="5" key="1">
    <citation type="submission" date="2017-05" db="EMBL/GenBank/DDBJ databases">
        <title>Complete and WGS of Bordetella genogroups.</title>
        <authorList>
            <person name="Spilker T."/>
            <person name="Lipuma J."/>
        </authorList>
    </citation>
    <scope>NUCLEOTIDE SEQUENCE [LARGE SCALE GENOMIC DNA]</scope>
    <source>
        <strain evidence="5">AU16122</strain>
    </source>
</reference>
<feature type="domain" description="MmgE/PrpD C-terminal" evidence="3">
    <location>
        <begin position="275"/>
        <end position="436"/>
    </location>
</feature>
<dbReference type="InterPro" id="IPR045337">
    <property type="entry name" value="MmgE_PrpD_C"/>
</dbReference>
<organism evidence="4 5">
    <name type="scientific">Bordetella genomosp. 10</name>
    <dbReference type="NCBI Taxonomy" id="1416804"/>
    <lineage>
        <taxon>Bacteria</taxon>
        <taxon>Pseudomonadati</taxon>
        <taxon>Pseudomonadota</taxon>
        <taxon>Betaproteobacteria</taxon>
        <taxon>Burkholderiales</taxon>
        <taxon>Alcaligenaceae</taxon>
        <taxon>Bordetella</taxon>
    </lineage>
</organism>
<dbReference type="Pfam" id="PF03972">
    <property type="entry name" value="MmgE_PrpD_N"/>
    <property type="match status" value="1"/>
</dbReference>
<evidence type="ECO:0008006" key="6">
    <source>
        <dbReference type="Google" id="ProtNLM"/>
    </source>
</evidence>
<evidence type="ECO:0000313" key="5">
    <source>
        <dbReference type="Proteomes" id="UP000216020"/>
    </source>
</evidence>
<dbReference type="InterPro" id="IPR005656">
    <property type="entry name" value="MmgE_PrpD"/>
</dbReference>
<comment type="caution">
    <text evidence="4">The sequence shown here is derived from an EMBL/GenBank/DDBJ whole genome shotgun (WGS) entry which is preliminary data.</text>
</comment>
<sequence length="452" mass="47350">MGMHIRSGDGPAYTQDLAAFLARFSYDELPAGVVHAARRGILDWLGCAFAAYRHPTLDKLLAALTENGSAGKASVLARGTRLSHTDAALMNGQMGHLLDYDDTHMGGVILHASSPVLAALLSAAELRPVDGRAFIAAYVAGFEAGVRIGQAAPEHHPGGWHLTGTLGAFAAAAAVGKLLGLDAQRMTHALGIAGTQAAGMQQNRGTMCKSFHAGKAAANGLLAALLAEKGFDSSEEIVEGKRGFARIYSKSTDLERLTAGLGREWMIATNGHKPYACGVVLHPAIDAMIQLRDKLGGRLDGVEAVEVKVNPAVVAITGTVAPTTGLHSKFSIYHSAAVAMIDGAAGIAQYTDARAADEQVAALRGKITIGVDESLRRDQAWASVRRAGEVFETLVEHATGTTDNPMSDAAIEAKFLANAEGARDAAQAAAIARATWTFEQLSDVREFVALLR</sequence>
<dbReference type="OrthoDB" id="9797528at2"/>
<evidence type="ECO:0000259" key="3">
    <source>
        <dbReference type="Pfam" id="PF19305"/>
    </source>
</evidence>
<evidence type="ECO:0000256" key="1">
    <source>
        <dbReference type="ARBA" id="ARBA00006174"/>
    </source>
</evidence>
<evidence type="ECO:0000313" key="4">
    <source>
        <dbReference type="EMBL" id="OZI31427.1"/>
    </source>
</evidence>
<protein>
    <recommendedName>
        <fullName evidence="6">2-methylcitrate dehydratase</fullName>
    </recommendedName>
</protein>